<dbReference type="PANTHER" id="PTHR43968">
    <property type="match status" value="1"/>
</dbReference>
<dbReference type="FunFam" id="1.20.1050.10:FF:000009">
    <property type="entry name" value="Glutathione S-transferase omega-1"/>
    <property type="match status" value="1"/>
</dbReference>
<dbReference type="Pfam" id="PF13410">
    <property type="entry name" value="GST_C_2"/>
    <property type="match status" value="1"/>
</dbReference>
<dbReference type="InterPro" id="IPR036282">
    <property type="entry name" value="Glutathione-S-Trfase_C_sf"/>
</dbReference>
<dbReference type="PRINTS" id="PR01625">
    <property type="entry name" value="GSTRNSFRASEO"/>
</dbReference>
<comment type="similarity">
    <text evidence="1">Belongs to the GST superfamily. Omega family.</text>
</comment>
<dbReference type="PROSITE" id="PS50404">
    <property type="entry name" value="GST_NTER"/>
    <property type="match status" value="1"/>
</dbReference>
<accession>A0A9P0JI31</accession>
<keyword evidence="5" id="KW-1185">Reference proteome</keyword>
<dbReference type="InterPro" id="IPR050983">
    <property type="entry name" value="GST_Omega/HSP26"/>
</dbReference>
<dbReference type="SFLD" id="SFLDG00358">
    <property type="entry name" value="Main_(cytGST)"/>
    <property type="match status" value="1"/>
</dbReference>
<dbReference type="SUPFAM" id="SSF47616">
    <property type="entry name" value="GST C-terminal domain-like"/>
    <property type="match status" value="1"/>
</dbReference>
<dbReference type="GO" id="GO:0045174">
    <property type="term" value="F:glutathione dehydrogenase (ascorbate) activity"/>
    <property type="evidence" value="ECO:0007669"/>
    <property type="project" value="TreeGrafter"/>
</dbReference>
<gene>
    <name evidence="4" type="ORF">ACAOBT_LOCUS14</name>
</gene>
<dbReference type="InterPro" id="IPR040079">
    <property type="entry name" value="Glutathione_S-Trfase"/>
</dbReference>
<dbReference type="Gene3D" id="1.20.1050.10">
    <property type="match status" value="1"/>
</dbReference>
<dbReference type="InterPro" id="IPR036249">
    <property type="entry name" value="Thioredoxin-like_sf"/>
</dbReference>
<sequence length="215" mass="25212">MKYCPFAQRPRLVLKAKGIPHDIVNINLTRKPEWYLKIHPKGFVPALLDGSDIILESIDICDYLEEKFPENSLYPSDPEIKKRDKELIQKLGPVTSTFYKCCLNMEEKTLEQWARVFVEMLQEFENELAERKTAYFDGDKPGMLDYLIWPWAERAGLITLMKGKLPLKDTDIPLLRKWRKVMQGYPICAELISPIETHLKMYQAKMNNVEPNYDE</sequence>
<dbReference type="InterPro" id="IPR005442">
    <property type="entry name" value="GST_omega"/>
</dbReference>
<proteinExistence type="inferred from homology"/>
<dbReference type="FunFam" id="3.40.30.10:FF:000123">
    <property type="entry name" value="Glutathione transferase o1"/>
    <property type="match status" value="1"/>
</dbReference>
<dbReference type="Gene3D" id="3.40.30.10">
    <property type="entry name" value="Glutaredoxin"/>
    <property type="match status" value="1"/>
</dbReference>
<dbReference type="GO" id="GO:0006749">
    <property type="term" value="P:glutathione metabolic process"/>
    <property type="evidence" value="ECO:0007669"/>
    <property type="project" value="TreeGrafter"/>
</dbReference>
<dbReference type="AlphaFoldDB" id="A0A9P0JI31"/>
<dbReference type="OrthoDB" id="4951845at2759"/>
<organism evidence="4 5">
    <name type="scientific">Acanthoscelides obtectus</name>
    <name type="common">Bean weevil</name>
    <name type="synonym">Bruchus obtectus</name>
    <dbReference type="NCBI Taxonomy" id="200917"/>
    <lineage>
        <taxon>Eukaryota</taxon>
        <taxon>Metazoa</taxon>
        <taxon>Ecdysozoa</taxon>
        <taxon>Arthropoda</taxon>
        <taxon>Hexapoda</taxon>
        <taxon>Insecta</taxon>
        <taxon>Pterygota</taxon>
        <taxon>Neoptera</taxon>
        <taxon>Endopterygota</taxon>
        <taxon>Coleoptera</taxon>
        <taxon>Polyphaga</taxon>
        <taxon>Cucujiformia</taxon>
        <taxon>Chrysomeloidea</taxon>
        <taxon>Chrysomelidae</taxon>
        <taxon>Bruchinae</taxon>
        <taxon>Bruchini</taxon>
        <taxon>Acanthoscelides</taxon>
    </lineage>
</organism>
<reference evidence="4" key="1">
    <citation type="submission" date="2022-03" db="EMBL/GenBank/DDBJ databases">
        <authorList>
            <person name="Sayadi A."/>
        </authorList>
    </citation>
    <scope>NUCLEOTIDE SEQUENCE</scope>
</reference>
<evidence type="ECO:0000313" key="5">
    <source>
        <dbReference type="Proteomes" id="UP001152888"/>
    </source>
</evidence>
<dbReference type="Pfam" id="PF13417">
    <property type="entry name" value="GST_N_3"/>
    <property type="match status" value="1"/>
</dbReference>
<evidence type="ECO:0000256" key="1">
    <source>
        <dbReference type="ARBA" id="ARBA00011067"/>
    </source>
</evidence>
<evidence type="ECO:0000313" key="4">
    <source>
        <dbReference type="EMBL" id="CAH1953381.1"/>
    </source>
</evidence>
<dbReference type="GO" id="GO:0004364">
    <property type="term" value="F:glutathione transferase activity"/>
    <property type="evidence" value="ECO:0007669"/>
    <property type="project" value="InterPro"/>
</dbReference>
<protein>
    <recommendedName>
        <fullName evidence="3">GST N-terminal domain-containing protein</fullName>
    </recommendedName>
</protein>
<dbReference type="InterPro" id="IPR004045">
    <property type="entry name" value="Glutathione_S-Trfase_N"/>
</dbReference>
<evidence type="ECO:0000256" key="2">
    <source>
        <dbReference type="ARBA" id="ARBA00023002"/>
    </source>
</evidence>
<dbReference type="EMBL" id="CAKOFQ010006651">
    <property type="protein sequence ID" value="CAH1953381.1"/>
    <property type="molecule type" value="Genomic_DNA"/>
</dbReference>
<dbReference type="SFLD" id="SFLDS00019">
    <property type="entry name" value="Glutathione_Transferase_(cytos"/>
    <property type="match status" value="1"/>
</dbReference>
<name>A0A9P0JI31_ACAOB</name>
<dbReference type="PANTHER" id="PTHR43968:SF6">
    <property type="entry name" value="GLUTATHIONE S-TRANSFERASE OMEGA"/>
    <property type="match status" value="1"/>
</dbReference>
<evidence type="ECO:0000259" key="3">
    <source>
        <dbReference type="PROSITE" id="PS50404"/>
    </source>
</evidence>
<feature type="domain" description="GST N-terminal" evidence="3">
    <location>
        <begin position="1"/>
        <end position="72"/>
    </location>
</feature>
<dbReference type="GO" id="GO:0005737">
    <property type="term" value="C:cytoplasm"/>
    <property type="evidence" value="ECO:0007669"/>
    <property type="project" value="InterPro"/>
</dbReference>
<dbReference type="Proteomes" id="UP001152888">
    <property type="component" value="Unassembled WGS sequence"/>
</dbReference>
<keyword evidence="2" id="KW-0560">Oxidoreductase</keyword>
<comment type="caution">
    <text evidence="4">The sequence shown here is derived from an EMBL/GenBank/DDBJ whole genome shotgun (WGS) entry which is preliminary data.</text>
</comment>
<dbReference type="SUPFAM" id="SSF52833">
    <property type="entry name" value="Thioredoxin-like"/>
    <property type="match status" value="1"/>
</dbReference>